<sequence>MGGKVWSHEEEEVFWMDIIPKSNKRVGIDRLSDREVMGWPELAQYMVQVMGERARREYTALSLFEHYFQNVVKQRFSPHAGRLVSRYLLRMAEDSGGDDVEDTGDRPRRRRSNPRDSPPVRRSAPPGNAGSASQDTQNRQHRPSAERNPVARTPMAREARANFVDPSRRRASSSSDISPPDRRNNRTRPSRQGSSDRQSERSSADANSAERQRSLSPRPPSARVQSSRSRSPLRSISRNGHGHSLNRHRSPSLAPSSGRPANFDPSSVSNQASVHISPDHIANFGPHSHYSGSSLRHGYNGSNPPFGRAALHPAYPHPPPPYSNEHMYSGPPPYGSYYAHAHMSGPPPPYGYTATAPPPVSGPGYPVSTLPPVSAPPPVSGPPGVNYDWHSRYHLAQAQNMPLAQPTPYRSIQQLPNVPSFENSSSISVSRLLNSEGNQDSPSPQQSSGESYGGNYGGNYGRGKYGVNSSQNSGETNRENGDKNNGKNNRESSRERSAERADSDADAHGEDHDDGMFVAQPSQVDKPHSDDGSANSGGSSAPSS</sequence>
<evidence type="ECO:0000313" key="2">
    <source>
        <dbReference type="EMBL" id="KAK0635444.1"/>
    </source>
</evidence>
<keyword evidence="3" id="KW-1185">Reference proteome</keyword>
<gene>
    <name evidence="2" type="ORF">B0T17DRAFT_42015</name>
</gene>
<feature type="compositionally biased region" description="Gly residues" evidence="1">
    <location>
        <begin position="451"/>
        <end position="464"/>
    </location>
</feature>
<evidence type="ECO:0000256" key="1">
    <source>
        <dbReference type="SAM" id="MobiDB-lite"/>
    </source>
</evidence>
<feature type="compositionally biased region" description="Low complexity" evidence="1">
    <location>
        <begin position="423"/>
        <end position="435"/>
    </location>
</feature>
<feature type="compositionally biased region" description="Polar residues" evidence="1">
    <location>
        <begin position="264"/>
        <end position="274"/>
    </location>
</feature>
<feature type="compositionally biased region" description="Low complexity" evidence="1">
    <location>
        <begin position="532"/>
        <end position="544"/>
    </location>
</feature>
<feature type="region of interest" description="Disordered" evidence="1">
    <location>
        <begin position="94"/>
        <end position="305"/>
    </location>
</feature>
<protein>
    <submittedName>
        <fullName evidence="2">Uncharacterized protein</fullName>
    </submittedName>
</protein>
<feature type="compositionally biased region" description="Basic residues" evidence="1">
    <location>
        <begin position="240"/>
        <end position="250"/>
    </location>
</feature>
<comment type="caution">
    <text evidence="2">The sequence shown here is derived from an EMBL/GenBank/DDBJ whole genome shotgun (WGS) entry which is preliminary data.</text>
</comment>
<evidence type="ECO:0000313" key="3">
    <source>
        <dbReference type="Proteomes" id="UP001174934"/>
    </source>
</evidence>
<feature type="compositionally biased region" description="Basic and acidic residues" evidence="1">
    <location>
        <begin position="476"/>
        <end position="515"/>
    </location>
</feature>
<name>A0AA39XK27_9PEZI</name>
<feature type="compositionally biased region" description="Basic and acidic residues" evidence="1">
    <location>
        <begin position="197"/>
        <end position="213"/>
    </location>
</feature>
<proteinExistence type="predicted"/>
<accession>A0AA39XK27</accession>
<reference evidence="2" key="1">
    <citation type="submission" date="2023-06" db="EMBL/GenBank/DDBJ databases">
        <title>Genome-scale phylogeny and comparative genomics of the fungal order Sordariales.</title>
        <authorList>
            <consortium name="Lawrence Berkeley National Laboratory"/>
            <person name="Hensen N."/>
            <person name="Bonometti L."/>
            <person name="Westerberg I."/>
            <person name="Brannstrom I.O."/>
            <person name="Guillou S."/>
            <person name="Cros-Aarteil S."/>
            <person name="Calhoun S."/>
            <person name="Haridas S."/>
            <person name="Kuo A."/>
            <person name="Mondo S."/>
            <person name="Pangilinan J."/>
            <person name="Riley R."/>
            <person name="LaButti K."/>
            <person name="Andreopoulos B."/>
            <person name="Lipzen A."/>
            <person name="Chen C."/>
            <person name="Yanf M."/>
            <person name="Daum C."/>
            <person name="Ng V."/>
            <person name="Clum A."/>
            <person name="Steindorff A."/>
            <person name="Ohm R."/>
            <person name="Martin F."/>
            <person name="Silar P."/>
            <person name="Natvig D."/>
            <person name="Lalanne C."/>
            <person name="Gautier V."/>
            <person name="Ament-velasquez S.L."/>
            <person name="Kruys A."/>
            <person name="Hutchinson M.I."/>
            <person name="Powell A.J."/>
            <person name="Barry K."/>
            <person name="Miller A.N."/>
            <person name="Grigoriev I.V."/>
            <person name="Debuchy R."/>
            <person name="Gladieux P."/>
            <person name="Thoren M.H."/>
            <person name="Johannesson H."/>
        </authorList>
    </citation>
    <scope>NUCLEOTIDE SEQUENCE</scope>
    <source>
        <strain evidence="2">SMH3391-2</strain>
    </source>
</reference>
<dbReference type="AlphaFoldDB" id="A0AA39XK27"/>
<feature type="compositionally biased region" description="Polar residues" evidence="1">
    <location>
        <begin position="436"/>
        <end position="446"/>
    </location>
</feature>
<feature type="region of interest" description="Disordered" evidence="1">
    <location>
        <begin position="414"/>
        <end position="544"/>
    </location>
</feature>
<dbReference type="Proteomes" id="UP001174934">
    <property type="component" value="Unassembled WGS sequence"/>
</dbReference>
<feature type="compositionally biased region" description="Low complexity" evidence="1">
    <location>
        <begin position="223"/>
        <end position="238"/>
    </location>
</feature>
<organism evidence="2 3">
    <name type="scientific">Bombardia bombarda</name>
    <dbReference type="NCBI Taxonomy" id="252184"/>
    <lineage>
        <taxon>Eukaryota</taxon>
        <taxon>Fungi</taxon>
        <taxon>Dikarya</taxon>
        <taxon>Ascomycota</taxon>
        <taxon>Pezizomycotina</taxon>
        <taxon>Sordariomycetes</taxon>
        <taxon>Sordariomycetidae</taxon>
        <taxon>Sordariales</taxon>
        <taxon>Lasiosphaeriaceae</taxon>
        <taxon>Bombardia</taxon>
    </lineage>
</organism>
<dbReference type="EMBL" id="JAULSR010000001">
    <property type="protein sequence ID" value="KAK0635444.1"/>
    <property type="molecule type" value="Genomic_DNA"/>
</dbReference>